<evidence type="ECO:0000256" key="8">
    <source>
        <dbReference type="ARBA" id="ARBA00080942"/>
    </source>
</evidence>
<evidence type="ECO:0000256" key="10">
    <source>
        <dbReference type="RuleBase" id="RU000682"/>
    </source>
</evidence>
<dbReference type="InterPro" id="IPR001356">
    <property type="entry name" value="HD"/>
</dbReference>
<dbReference type="InParanoid" id="A0A6P3VBG3"/>
<dbReference type="PANTHER" id="PTHR46966:SF1">
    <property type="entry name" value="HOMEOBOX EXPRESSED IN ES CELLS 1"/>
    <property type="match status" value="1"/>
</dbReference>
<keyword evidence="7 9" id="KW-0539">Nucleus</keyword>
<dbReference type="GO" id="GO:0001227">
    <property type="term" value="F:DNA-binding transcription repressor activity, RNA polymerase II-specific"/>
    <property type="evidence" value="ECO:0007669"/>
    <property type="project" value="TreeGrafter"/>
</dbReference>
<proteinExistence type="inferred from homology"/>
<feature type="domain" description="Homeobox" evidence="11">
    <location>
        <begin position="100"/>
        <end position="160"/>
    </location>
</feature>
<evidence type="ECO:0000256" key="5">
    <source>
        <dbReference type="ARBA" id="ARBA00023125"/>
    </source>
</evidence>
<dbReference type="PROSITE" id="PS00027">
    <property type="entry name" value="HOMEOBOX_1"/>
    <property type="match status" value="1"/>
</dbReference>
<dbReference type="GO" id="GO:0021983">
    <property type="term" value="P:pituitary gland development"/>
    <property type="evidence" value="ECO:0007669"/>
    <property type="project" value="TreeGrafter"/>
</dbReference>
<dbReference type="InterPro" id="IPR043402">
    <property type="entry name" value="Hesx1"/>
</dbReference>
<dbReference type="CDD" id="cd00086">
    <property type="entry name" value="homeodomain"/>
    <property type="match status" value="1"/>
</dbReference>
<dbReference type="PANTHER" id="PTHR46966">
    <property type="entry name" value="HOMEOBOX EXPRESSED IN ES CELLS 1"/>
    <property type="match status" value="1"/>
</dbReference>
<dbReference type="InterPro" id="IPR017970">
    <property type="entry name" value="Homeobox_CS"/>
</dbReference>
<comment type="subcellular location">
    <subcellularLocation>
        <location evidence="1 9 10">Nucleus</location>
    </subcellularLocation>
</comment>
<evidence type="ECO:0000256" key="1">
    <source>
        <dbReference type="ARBA" id="ARBA00004123"/>
    </source>
</evidence>
<dbReference type="GO" id="GO:0000978">
    <property type="term" value="F:RNA polymerase II cis-regulatory region sequence-specific DNA binding"/>
    <property type="evidence" value="ECO:0007669"/>
    <property type="project" value="UniProtKB-ARBA"/>
</dbReference>
<comment type="similarity">
    <text evidence="2">Belongs to the ANF homeobox family.</text>
</comment>
<reference evidence="13" key="1">
    <citation type="submission" date="2025-08" db="UniProtKB">
        <authorList>
            <consortium name="RefSeq"/>
        </authorList>
    </citation>
    <scope>IDENTIFICATION</scope>
</reference>
<evidence type="ECO:0000256" key="9">
    <source>
        <dbReference type="PROSITE-ProRule" id="PRU00108"/>
    </source>
</evidence>
<accession>A0A6P3VBG3</accession>
<keyword evidence="12" id="KW-1185">Reference proteome</keyword>
<dbReference type="FunFam" id="1.10.10.60:FF:000214">
    <property type="entry name" value="Homeobox expressed in ES cells 1"/>
    <property type="match status" value="1"/>
</dbReference>
<evidence type="ECO:0000313" key="12">
    <source>
        <dbReference type="Proteomes" id="UP000515203"/>
    </source>
</evidence>
<dbReference type="GeneID" id="101585460"/>
<organism evidence="12 13">
    <name type="scientific">Octodon degus</name>
    <name type="common">Degu</name>
    <name type="synonym">Sciurus degus</name>
    <dbReference type="NCBI Taxonomy" id="10160"/>
    <lineage>
        <taxon>Eukaryota</taxon>
        <taxon>Metazoa</taxon>
        <taxon>Chordata</taxon>
        <taxon>Craniata</taxon>
        <taxon>Vertebrata</taxon>
        <taxon>Euteleostomi</taxon>
        <taxon>Mammalia</taxon>
        <taxon>Eutheria</taxon>
        <taxon>Euarchontoglires</taxon>
        <taxon>Glires</taxon>
        <taxon>Rodentia</taxon>
        <taxon>Hystricomorpha</taxon>
        <taxon>Octodontidae</taxon>
        <taxon>Octodon</taxon>
    </lineage>
</organism>
<dbReference type="Gene3D" id="1.10.10.60">
    <property type="entry name" value="Homeodomain-like"/>
    <property type="match status" value="1"/>
</dbReference>
<dbReference type="RefSeq" id="XP_012370986.1">
    <property type="nucleotide sequence ID" value="XM_012515532.1"/>
</dbReference>
<evidence type="ECO:0000256" key="7">
    <source>
        <dbReference type="ARBA" id="ARBA00023242"/>
    </source>
</evidence>
<dbReference type="SMART" id="SM00389">
    <property type="entry name" value="HOX"/>
    <property type="match status" value="1"/>
</dbReference>
<dbReference type="FunCoup" id="A0A6P3VBG3">
    <property type="interactions" value="1075"/>
</dbReference>
<name>A0A6P3VBG3_OCTDE</name>
<evidence type="ECO:0000259" key="11">
    <source>
        <dbReference type="PROSITE" id="PS50071"/>
    </source>
</evidence>
<keyword evidence="5 9" id="KW-0238">DNA-binding</keyword>
<dbReference type="AlphaFoldDB" id="A0A6P3VBG3"/>
<dbReference type="InterPro" id="IPR009057">
    <property type="entry name" value="Homeodomain-like_sf"/>
</dbReference>
<evidence type="ECO:0000313" key="13">
    <source>
        <dbReference type="RefSeq" id="XP_012370986.1"/>
    </source>
</evidence>
<dbReference type="Pfam" id="PF00046">
    <property type="entry name" value="Homeodomain"/>
    <property type="match status" value="1"/>
</dbReference>
<evidence type="ECO:0000256" key="2">
    <source>
        <dbReference type="ARBA" id="ARBA00006791"/>
    </source>
</evidence>
<dbReference type="GO" id="GO:0005634">
    <property type="term" value="C:nucleus"/>
    <property type="evidence" value="ECO:0007669"/>
    <property type="project" value="UniProtKB-SubCell"/>
</dbReference>
<dbReference type="Proteomes" id="UP000515203">
    <property type="component" value="Unplaced"/>
</dbReference>
<dbReference type="PROSITE" id="PS50071">
    <property type="entry name" value="HOMEOBOX_2"/>
    <property type="match status" value="1"/>
</dbReference>
<evidence type="ECO:0000256" key="6">
    <source>
        <dbReference type="ARBA" id="ARBA00023155"/>
    </source>
</evidence>
<dbReference type="OrthoDB" id="6159439at2759"/>
<feature type="DNA-binding region" description="Homeobox" evidence="9">
    <location>
        <begin position="102"/>
        <end position="161"/>
    </location>
</feature>
<sequence>MSPGLQQGAQLREDKPAPCSFSIESILGLDQKKYRMLPLKSHRPWEDACSSSRKDGNLCLPVPSRPSMVDHQGTEERVLNHEHYLSTSERLALKREMSWCRGRRPRTAFTQNKIEVLENVFRVNCYPGIDIQEDLAQKLNLEEDRIQIWFQNRWAKLKRSHRESQFLMVKKNFKANLLE</sequence>
<keyword evidence="6 9" id="KW-0371">Homeobox</keyword>
<evidence type="ECO:0000256" key="4">
    <source>
        <dbReference type="ARBA" id="ARBA00022473"/>
    </source>
</evidence>
<gene>
    <name evidence="13" type="primary">LOC101585460</name>
</gene>
<keyword evidence="4" id="KW-0217">Developmental protein</keyword>
<dbReference type="SUPFAM" id="SSF46689">
    <property type="entry name" value="Homeodomain-like"/>
    <property type="match status" value="1"/>
</dbReference>
<evidence type="ECO:0000256" key="3">
    <source>
        <dbReference type="ARBA" id="ARBA00019285"/>
    </source>
</evidence>
<protein>
    <recommendedName>
        <fullName evidence="3">Homeobox expressed in ES cells 1</fullName>
    </recommendedName>
    <alternativeName>
        <fullName evidence="8">Homeobox protein ANF</fullName>
    </alternativeName>
</protein>